<comment type="caution">
    <text evidence="1">The sequence shown here is derived from an EMBL/GenBank/DDBJ whole genome shotgun (WGS) entry which is preliminary data.</text>
</comment>
<accession>A0ACB0LU04</accession>
<proteinExistence type="predicted"/>
<organism evidence="1 2">
    <name type="scientific">Trifolium pratense</name>
    <name type="common">Red clover</name>
    <dbReference type="NCBI Taxonomy" id="57577"/>
    <lineage>
        <taxon>Eukaryota</taxon>
        <taxon>Viridiplantae</taxon>
        <taxon>Streptophyta</taxon>
        <taxon>Embryophyta</taxon>
        <taxon>Tracheophyta</taxon>
        <taxon>Spermatophyta</taxon>
        <taxon>Magnoliopsida</taxon>
        <taxon>eudicotyledons</taxon>
        <taxon>Gunneridae</taxon>
        <taxon>Pentapetalae</taxon>
        <taxon>rosids</taxon>
        <taxon>fabids</taxon>
        <taxon>Fabales</taxon>
        <taxon>Fabaceae</taxon>
        <taxon>Papilionoideae</taxon>
        <taxon>50 kb inversion clade</taxon>
        <taxon>NPAAA clade</taxon>
        <taxon>Hologalegina</taxon>
        <taxon>IRL clade</taxon>
        <taxon>Trifolieae</taxon>
        <taxon>Trifolium</taxon>
    </lineage>
</organism>
<evidence type="ECO:0000313" key="2">
    <source>
        <dbReference type="Proteomes" id="UP001177021"/>
    </source>
</evidence>
<name>A0ACB0LU04_TRIPR</name>
<dbReference type="EMBL" id="CASHSV030000716">
    <property type="protein sequence ID" value="CAJ2672996.1"/>
    <property type="molecule type" value="Genomic_DNA"/>
</dbReference>
<sequence>MAPDKRLPIGFKVKIPNVEELQKLSGRMSTLAEGNFRYHYGRLLDLLQVRVNENALTTLAQFYDPPLRCFTFQDFQLAPTLEEFAKILGFDLRESKPYLNLGEEPTMDDLAKALDLGVEEVTSWLVKTKDNGMVIPRKEFILKEGERDAALVNRIKKAWGQVYEKEKEKKNCIAKPPYTQWVKERVAMFRLRYPVVAREELSSPPPVTTITIEEATELKNKVVELEGKNEEMENKYLQVAEKMEGGLLSATDNLRAYKDKIKELEHSYGEVDKFWNQAVKEKKEWRTAHEEQVAKTLEVEKQWRAETYRVREFENLYLLEKTKLEHLQNNVQSLLSEHVEAHVSHITSLKGEIDNLKLELDYRGRVLKHVWADATELSKSNAKLSKDFVELTAFSKAALDDIPDKLEDAEVDMMWHKPPKGIQALIEYCRVLLNTYKKARETAGQQTAI</sequence>
<reference evidence="1" key="1">
    <citation type="submission" date="2023-10" db="EMBL/GenBank/DDBJ databases">
        <authorList>
            <person name="Rodriguez Cubillos JULIANA M."/>
            <person name="De Vega J."/>
        </authorList>
    </citation>
    <scope>NUCLEOTIDE SEQUENCE</scope>
</reference>
<dbReference type="Proteomes" id="UP001177021">
    <property type="component" value="Unassembled WGS sequence"/>
</dbReference>
<evidence type="ECO:0000313" key="1">
    <source>
        <dbReference type="EMBL" id="CAJ2672996.1"/>
    </source>
</evidence>
<protein>
    <submittedName>
        <fullName evidence="1">Uncharacterized protein</fullName>
    </submittedName>
</protein>
<gene>
    <name evidence="1" type="ORF">MILVUS5_LOCUS36534</name>
</gene>
<keyword evidence="2" id="KW-1185">Reference proteome</keyword>